<evidence type="ECO:0000259" key="2">
    <source>
        <dbReference type="PROSITE" id="PS50234"/>
    </source>
</evidence>
<dbReference type="InterPro" id="IPR006860">
    <property type="entry name" value="FecR"/>
</dbReference>
<dbReference type="AlphaFoldDB" id="A0A419F2P5"/>
<dbReference type="Gene3D" id="2.60.200.20">
    <property type="match status" value="1"/>
</dbReference>
<evidence type="ECO:0000256" key="1">
    <source>
        <dbReference type="SAM" id="Phobius"/>
    </source>
</evidence>
<dbReference type="Gene3D" id="3.40.50.410">
    <property type="entry name" value="von Willebrand factor, type A domain"/>
    <property type="match status" value="1"/>
</dbReference>
<dbReference type="Pfam" id="PF04773">
    <property type="entry name" value="FecR"/>
    <property type="match status" value="1"/>
</dbReference>
<dbReference type="InterPro" id="IPR036465">
    <property type="entry name" value="vWFA_dom_sf"/>
</dbReference>
<gene>
    <name evidence="3" type="ORF">C4532_05585</name>
</gene>
<proteinExistence type="predicted"/>
<dbReference type="PROSITE" id="PS50234">
    <property type="entry name" value="VWFA"/>
    <property type="match status" value="1"/>
</dbReference>
<feature type="domain" description="VWFA" evidence="2">
    <location>
        <begin position="43"/>
        <end position="227"/>
    </location>
</feature>
<accession>A0A419F2P5</accession>
<reference evidence="3 4" key="1">
    <citation type="journal article" date="2017" name="ISME J.">
        <title>Energy and carbon metabolisms in a deep terrestrial subsurface fluid microbial community.</title>
        <authorList>
            <person name="Momper L."/>
            <person name="Jungbluth S.P."/>
            <person name="Lee M.D."/>
            <person name="Amend J.P."/>
        </authorList>
    </citation>
    <scope>NUCLEOTIDE SEQUENCE [LARGE SCALE GENOMIC DNA]</scope>
    <source>
        <strain evidence="3">SURF_17</strain>
    </source>
</reference>
<name>A0A419F2P5_9BACT</name>
<feature type="transmembrane region" description="Helical" evidence="1">
    <location>
        <begin position="12"/>
        <end position="32"/>
    </location>
</feature>
<evidence type="ECO:0000313" key="4">
    <source>
        <dbReference type="Proteomes" id="UP000285961"/>
    </source>
</evidence>
<dbReference type="SUPFAM" id="SSF49879">
    <property type="entry name" value="SMAD/FHA domain"/>
    <property type="match status" value="1"/>
</dbReference>
<organism evidence="3 4">
    <name type="scientific">Candidatus Abyssobacteria bacterium SURF_17</name>
    <dbReference type="NCBI Taxonomy" id="2093361"/>
    <lineage>
        <taxon>Bacteria</taxon>
        <taxon>Pseudomonadati</taxon>
        <taxon>Candidatus Hydrogenedentota</taxon>
        <taxon>Candidatus Abyssobacteria</taxon>
    </lineage>
</organism>
<dbReference type="EMBL" id="QZKI01000040">
    <property type="protein sequence ID" value="RJP72750.1"/>
    <property type="molecule type" value="Genomic_DNA"/>
</dbReference>
<comment type="caution">
    <text evidence="3">The sequence shown here is derived from an EMBL/GenBank/DDBJ whole genome shotgun (WGS) entry which is preliminary data.</text>
</comment>
<sequence length="829" mass="89673">MVARPNKLRWLIARFCPVVLCVAIVLAVWPLGGVTSAANGNRTLIFVIDSSEAMAPYLSGVKGVVLTFSDQSRLGDYLGIVSFTNTAKLLTMKKILGPSERRSIGIMLDAITTSGDVADTKQGVARALEEVKTLVRKGDRNVKGIVVVSASSFSEGAPSRENLQEVLEDISKSVPAREWYLQYCYLDGQVDTDLHLFTEVNNGLSYDVTALQAEHGSETIEELYRIITAPERLCAIALAEVKGTVLMSTPESQEWLTAQGGTRVAESSLLRTSSDSRAVITLGERGRAGLDPDTHIALTRVRENPVTGRATVNVSLEAGAIWSLTNEKDEMTLQIRSGDTLAEMTGKAAVAARSQELGGFRAISPGESLSVNLSEAAGKSCALGRNRSVHVGPGQTLGDSEPAEVRYAEGWKYWSAVLAGRVALAAVDFVVPEVLLDARAIVLGPIRSGDVQQKMFPMQVMGITNASRLKMKVDISFTLPEGLALSTGFTEGDAPNSLVLLLKLDGSGGFRSARKDSYNGFLSIAPAPGSQVAFEEVRVPVTIVTRGPVLPRSIVFAGGALLLVGAAAAVAFFMLRTKEVARPRPHRVIGRLIAVNDPTGGRVGSINLEEISTKSSRLSLVVGRNRTAEVRLKHTSVSPDHCTLEAQLVGNRLVTTIQPIGSAKVLVNEQPVSGKTQLADGVKLSIGDFTFQFEDTQFYKKVDVVFKNGRNLSGMLDATGMDAESFRISPMDAVSPSERARIKFPEIRHVTFYRRTVDVLSGTPRPLPKSEKTKRVELMFKKGDTISGYVQREYAEGRFKYTELLPLDSKSDIDYIVVENSTVVEKRTL</sequence>
<dbReference type="InterPro" id="IPR000253">
    <property type="entry name" value="FHA_dom"/>
</dbReference>
<dbReference type="InterPro" id="IPR008984">
    <property type="entry name" value="SMAD_FHA_dom_sf"/>
</dbReference>
<feature type="transmembrane region" description="Helical" evidence="1">
    <location>
        <begin position="554"/>
        <end position="575"/>
    </location>
</feature>
<protein>
    <submittedName>
        <fullName evidence="3">VWA domain-containing protein</fullName>
    </submittedName>
</protein>
<dbReference type="InterPro" id="IPR002035">
    <property type="entry name" value="VWF_A"/>
</dbReference>
<keyword evidence="1" id="KW-0472">Membrane</keyword>
<dbReference type="Pfam" id="PF00498">
    <property type="entry name" value="FHA"/>
    <property type="match status" value="1"/>
</dbReference>
<dbReference type="Proteomes" id="UP000285961">
    <property type="component" value="Unassembled WGS sequence"/>
</dbReference>
<keyword evidence="1" id="KW-1133">Transmembrane helix</keyword>
<evidence type="ECO:0000313" key="3">
    <source>
        <dbReference type="EMBL" id="RJP72750.1"/>
    </source>
</evidence>
<keyword evidence="1" id="KW-0812">Transmembrane</keyword>
<dbReference type="SMART" id="SM00240">
    <property type="entry name" value="FHA"/>
    <property type="match status" value="1"/>
</dbReference>
<dbReference type="SUPFAM" id="SSF53300">
    <property type="entry name" value="vWA-like"/>
    <property type="match status" value="1"/>
</dbReference>
<dbReference type="CDD" id="cd00060">
    <property type="entry name" value="FHA"/>
    <property type="match status" value="1"/>
</dbReference>